<name>A0ACC0WSI4_9STRA</name>
<dbReference type="EMBL" id="CM047580">
    <property type="protein sequence ID" value="KAI9921251.1"/>
    <property type="molecule type" value="Genomic_DNA"/>
</dbReference>
<keyword evidence="2" id="KW-1185">Reference proteome</keyword>
<evidence type="ECO:0000313" key="1">
    <source>
        <dbReference type="EMBL" id="KAI9921251.1"/>
    </source>
</evidence>
<comment type="caution">
    <text evidence="1">The sequence shown here is derived from an EMBL/GenBank/DDBJ whole genome shotgun (WGS) entry which is preliminary data.</text>
</comment>
<proteinExistence type="predicted"/>
<evidence type="ECO:0000313" key="2">
    <source>
        <dbReference type="Proteomes" id="UP001163321"/>
    </source>
</evidence>
<protein>
    <submittedName>
        <fullName evidence="1">Uncharacterized protein</fullName>
    </submittedName>
</protein>
<dbReference type="Proteomes" id="UP001163321">
    <property type="component" value="Chromosome 1"/>
</dbReference>
<organism evidence="1 2">
    <name type="scientific">Peronosclerospora sorghi</name>
    <dbReference type="NCBI Taxonomy" id="230839"/>
    <lineage>
        <taxon>Eukaryota</taxon>
        <taxon>Sar</taxon>
        <taxon>Stramenopiles</taxon>
        <taxon>Oomycota</taxon>
        <taxon>Peronosporomycetes</taxon>
        <taxon>Peronosporales</taxon>
        <taxon>Peronosporaceae</taxon>
        <taxon>Peronosclerospora</taxon>
    </lineage>
</organism>
<sequence>MLRLVASIRTQAKFARPSARTSTLLRTSGQHGHRGYTNPSTSHARRSVSRIIQSQPRYEIPATQTAVIYEADHAPLQVRHDWPVVQPHALAPGQVLVRLAYTGVCHSDLAVWHGQGPPLGKPFPMIGGHEGAGYVAAIGAHTDTNLKIGDAVGVKWLASTCLDCEACRRGYEPSCDDVGVHGLTCHGSFQQWCVSYASHVTRIPAGLDLAAAAPILCAGLTVYKALKRIRGKPGDSVVIPGAGGGLGHLACQYAHMMGYKVVAIDSGHAKRELLASYGITEFIDFKRGHVREHVRAATGGKGAHAVIVVAESKEAYEDPLVYLRPRGTLVAVGVPLDAVLLAPVQPLVAMEYKILGSYVGNRQDAVEAMEVAAQGHVKSHYTVEPLSNLPTVFDRMHAGLLHSRVVLDCA</sequence>
<accession>A0ACC0WSI4</accession>
<reference evidence="1 2" key="1">
    <citation type="journal article" date="2022" name="bioRxiv">
        <title>The genome of the oomycete Peronosclerospora sorghi, a cosmopolitan pathogen of maize and sorghum, is inflated with dispersed pseudogenes.</title>
        <authorList>
            <person name="Fletcher K."/>
            <person name="Martin F."/>
            <person name="Isakeit T."/>
            <person name="Cavanaugh K."/>
            <person name="Magill C."/>
            <person name="Michelmore R."/>
        </authorList>
    </citation>
    <scope>NUCLEOTIDE SEQUENCE [LARGE SCALE GENOMIC DNA]</scope>
    <source>
        <strain evidence="1">P6</strain>
    </source>
</reference>
<gene>
    <name evidence="1" type="ORF">PsorP6_001822</name>
</gene>